<dbReference type="InterPro" id="IPR039022">
    <property type="entry name" value="KaiB-like"/>
</dbReference>
<evidence type="ECO:0000313" key="2">
    <source>
        <dbReference type="EMBL" id="MBB1126453.1"/>
    </source>
</evidence>
<dbReference type="RefSeq" id="WP_182584084.1">
    <property type="nucleotide sequence ID" value="NZ_JABVCQ010000019.1"/>
</dbReference>
<name>A0A839HBW3_9GAMM</name>
<comment type="caution">
    <text evidence="2">The sequence shown here is derived from an EMBL/GenBank/DDBJ whole genome shotgun (WGS) entry which is preliminary data.</text>
</comment>
<dbReference type="Gene3D" id="3.40.30.10">
    <property type="entry name" value="Glutaredoxin"/>
    <property type="match status" value="1"/>
</dbReference>
<dbReference type="InterPro" id="IPR011649">
    <property type="entry name" value="KaiB_domain"/>
</dbReference>
<evidence type="ECO:0000259" key="1">
    <source>
        <dbReference type="SMART" id="SM01248"/>
    </source>
</evidence>
<organism evidence="2 3">
    <name type="scientific">Thiospirillum jenense</name>
    <dbReference type="NCBI Taxonomy" id="1653858"/>
    <lineage>
        <taxon>Bacteria</taxon>
        <taxon>Pseudomonadati</taxon>
        <taxon>Pseudomonadota</taxon>
        <taxon>Gammaproteobacteria</taxon>
        <taxon>Chromatiales</taxon>
        <taxon>Chromatiaceae</taxon>
        <taxon>Thiospirillum</taxon>
    </lineage>
</organism>
<sequence length="95" mass="10819">MLSLKLYVTGLTPSSQQLIQQLRTLLTHYYADDYTLAVLDIFEHPQEAYDDVIYATPTLVKILPLPVTQIIGNLSDRERVLAGLQIKHLQPIHFS</sequence>
<dbReference type="SMART" id="SM01248">
    <property type="entry name" value="KaiB"/>
    <property type="match status" value="1"/>
</dbReference>
<feature type="domain" description="KaiB" evidence="1">
    <location>
        <begin position="5"/>
        <end position="86"/>
    </location>
</feature>
<protein>
    <submittedName>
        <fullName evidence="2">Circadian clock protein KaiB</fullName>
    </submittedName>
</protein>
<gene>
    <name evidence="2" type="ORF">HUK38_09430</name>
</gene>
<dbReference type="EMBL" id="JABVCQ010000019">
    <property type="protein sequence ID" value="MBB1126453.1"/>
    <property type="molecule type" value="Genomic_DNA"/>
</dbReference>
<dbReference type="Pfam" id="PF07689">
    <property type="entry name" value="KaiB"/>
    <property type="match status" value="1"/>
</dbReference>
<dbReference type="PANTHER" id="PTHR41709">
    <property type="entry name" value="KAIB-LIKE PROTEIN 1"/>
    <property type="match status" value="1"/>
</dbReference>
<dbReference type="GO" id="GO:0048511">
    <property type="term" value="P:rhythmic process"/>
    <property type="evidence" value="ECO:0007669"/>
    <property type="project" value="InterPro"/>
</dbReference>
<dbReference type="SUPFAM" id="SSF52833">
    <property type="entry name" value="Thioredoxin-like"/>
    <property type="match status" value="1"/>
</dbReference>
<accession>A0A839HBW3</accession>
<evidence type="ECO:0000313" key="3">
    <source>
        <dbReference type="Proteomes" id="UP000548632"/>
    </source>
</evidence>
<reference evidence="2 3" key="1">
    <citation type="journal article" date="2020" name="Arch. Microbiol.">
        <title>The genome sequence of the giant phototrophic gammaproteobacterium Thiospirillum jenense gives insight into its physiological properties and phylogenetic relationships.</title>
        <authorList>
            <person name="Imhoff J.F."/>
            <person name="Meyer T.E."/>
            <person name="Kyndt J.A."/>
        </authorList>
    </citation>
    <scope>NUCLEOTIDE SEQUENCE [LARGE SCALE GENOMIC DNA]</scope>
    <source>
        <strain evidence="2 3">DSM 216</strain>
    </source>
</reference>
<keyword evidence="3" id="KW-1185">Reference proteome</keyword>
<dbReference type="AlphaFoldDB" id="A0A839HBW3"/>
<dbReference type="Proteomes" id="UP000548632">
    <property type="component" value="Unassembled WGS sequence"/>
</dbReference>
<dbReference type="PANTHER" id="PTHR41709:SF2">
    <property type="entry name" value="CIRCADIAN CLOCK PROTEIN KAIB2"/>
    <property type="match status" value="1"/>
</dbReference>
<proteinExistence type="predicted"/>
<dbReference type="InterPro" id="IPR036249">
    <property type="entry name" value="Thioredoxin-like_sf"/>
</dbReference>